<dbReference type="PROSITE" id="PS00039">
    <property type="entry name" value="DEAD_ATP_HELICASE"/>
    <property type="match status" value="1"/>
</dbReference>
<dbReference type="Gene3D" id="3.40.50.300">
    <property type="entry name" value="P-loop containing nucleotide triphosphate hydrolases"/>
    <property type="match status" value="2"/>
</dbReference>
<evidence type="ECO:0000259" key="11">
    <source>
        <dbReference type="PROSITE" id="PS51195"/>
    </source>
</evidence>
<comment type="caution">
    <text evidence="12">The sequence shown here is derived from an EMBL/GenBank/DDBJ whole genome shotgun (WGS) entry which is preliminary data.</text>
</comment>
<comment type="catalytic activity">
    <reaction evidence="6">
        <text>ATP + H2O = ADP + phosphate + H(+)</text>
        <dbReference type="Rhea" id="RHEA:13065"/>
        <dbReference type="ChEBI" id="CHEBI:15377"/>
        <dbReference type="ChEBI" id="CHEBI:15378"/>
        <dbReference type="ChEBI" id="CHEBI:30616"/>
        <dbReference type="ChEBI" id="CHEBI:43474"/>
        <dbReference type="ChEBI" id="CHEBI:456216"/>
        <dbReference type="EC" id="3.6.4.13"/>
    </reaction>
</comment>
<evidence type="ECO:0000256" key="1">
    <source>
        <dbReference type="ARBA" id="ARBA00012552"/>
    </source>
</evidence>
<protein>
    <recommendedName>
        <fullName evidence="1">RNA helicase</fullName>
        <ecNumber evidence="1">3.6.4.13</ecNumber>
    </recommendedName>
</protein>
<evidence type="ECO:0000256" key="6">
    <source>
        <dbReference type="ARBA" id="ARBA00047984"/>
    </source>
</evidence>
<dbReference type="SUPFAM" id="SSF52540">
    <property type="entry name" value="P-loop containing nucleoside triphosphate hydrolases"/>
    <property type="match status" value="2"/>
</dbReference>
<dbReference type="PROSITE" id="PS51192">
    <property type="entry name" value="HELICASE_ATP_BIND_1"/>
    <property type="match status" value="1"/>
</dbReference>
<dbReference type="GO" id="GO:0003724">
    <property type="term" value="F:RNA helicase activity"/>
    <property type="evidence" value="ECO:0007669"/>
    <property type="project" value="UniProtKB-EC"/>
</dbReference>
<name>A0ABD6EA99_9BILA</name>
<evidence type="ECO:0000256" key="7">
    <source>
        <dbReference type="PROSITE-ProRule" id="PRU00552"/>
    </source>
</evidence>
<accession>A0ABD6EA99</accession>
<evidence type="ECO:0000313" key="12">
    <source>
        <dbReference type="EMBL" id="MFH4976551.1"/>
    </source>
</evidence>
<organism evidence="12 13">
    <name type="scientific">Gnathostoma spinigerum</name>
    <dbReference type="NCBI Taxonomy" id="75299"/>
    <lineage>
        <taxon>Eukaryota</taxon>
        <taxon>Metazoa</taxon>
        <taxon>Ecdysozoa</taxon>
        <taxon>Nematoda</taxon>
        <taxon>Chromadorea</taxon>
        <taxon>Rhabditida</taxon>
        <taxon>Spirurina</taxon>
        <taxon>Gnathostomatomorpha</taxon>
        <taxon>Gnathostomatoidea</taxon>
        <taxon>Gnathostomatidae</taxon>
        <taxon>Gnathostoma</taxon>
    </lineage>
</organism>
<feature type="region of interest" description="Disordered" evidence="8">
    <location>
        <begin position="153"/>
        <end position="177"/>
    </location>
</feature>
<sequence length="853" mass="94632">MYSSGGGHHRSVRSEPVRLSSASGNMGAVPPPAALTAPNAVGLNSVTAREFEKRKEEEYAALMTSGGSISGKATVAGPRKKKIYDDEYLERDSDDDELMYQPNPGSPNATRGKGQTVVEDDEEDPLDIFMDGVNKQAEADKILSVIKDNERRNKTVQDLQAEEEQKKDKGLGRTDIDEEDMQESYFNYLEEHKSNGPEDEESYEYDEDGNIIWSWKKVIDPLPPIDHSTVEYKPFNKNFYSEHEQIKAMSSLKVFELRNKLNIKIAGFNPPKPATSFAHFGFDDNLMSVIRKSEYEHPTPIQAQALPAALSGRDVLGIAKTGSGKTVAYLWPAIIHIMDQPDLKEGDGPIALVVVPTRELAIQVYHEAKRYCKVYNLEVVCAYGGGSKWEQQNALKNGSELVIATPGRIIDLVKIDATNFSRVTFLVFDEADRMFDMGFEAQVLSIANHIRPDRQCLMFSATFKAKVERLAREALNDPIRIVQGEVGEANADIDQIVEVLPNNDAKWTWLQNRLVQLVSLGKVLIFVTRKQNSEDVAQRLRKWDFKLVLLHGDMLQAERNEKLSSFRKDIPIMVATDVAARGLDIPEIRTVINFDIARDIDTHVHRIGRTGRAGQKGWAYTLVTETDKEMLGHLVQNLESVNQPVPDALLQLALKSSWFRSARNKQEGNLGQGRQRLGLGFKPKIKSGGSSVTSAMTARALSCGGSTGSSAVRTAIEKLPPGPVGGTSRLQAMKAAFKSTYKSTFRASSSNEWLESRAPPTDPRPEWKKKLDEAAAAVNKELTGSSQGSAGGDDHPNEPVPGPTFGQKKRSSCCFIDGIKCSYVYLRTSRRFKSGFRCRCELICLSSILLSID</sequence>
<gene>
    <name evidence="12" type="ORF">AB6A40_003260</name>
</gene>
<dbReference type="InterPro" id="IPR014001">
    <property type="entry name" value="Helicase_ATP-bd"/>
</dbReference>
<dbReference type="EC" id="3.6.4.13" evidence="1"/>
<dbReference type="GO" id="GO:0005524">
    <property type="term" value="F:ATP binding"/>
    <property type="evidence" value="ECO:0007669"/>
    <property type="project" value="UniProtKB-KW"/>
</dbReference>
<keyword evidence="3" id="KW-0378">Hydrolase</keyword>
<evidence type="ECO:0000256" key="8">
    <source>
        <dbReference type="SAM" id="MobiDB-lite"/>
    </source>
</evidence>
<reference evidence="12 13" key="1">
    <citation type="submission" date="2024-08" db="EMBL/GenBank/DDBJ databases">
        <title>Gnathostoma spinigerum genome.</title>
        <authorList>
            <person name="Gonzalez-Bertolin B."/>
            <person name="Monzon S."/>
            <person name="Zaballos A."/>
            <person name="Jimenez P."/>
            <person name="Dekumyoy P."/>
            <person name="Varona S."/>
            <person name="Cuesta I."/>
            <person name="Sumanam S."/>
            <person name="Adisakwattana P."/>
            <person name="Gasser R.B."/>
            <person name="Hernandez-Gonzalez A."/>
            <person name="Young N.D."/>
            <person name="Perteguer M.J."/>
        </authorList>
    </citation>
    <scope>NUCLEOTIDE SEQUENCE [LARGE SCALE GENOMIC DNA]</scope>
    <source>
        <strain evidence="12">AL3</strain>
        <tissue evidence="12">Liver</tissue>
    </source>
</reference>
<feature type="region of interest" description="Disordered" evidence="8">
    <location>
        <begin position="62"/>
        <end position="119"/>
    </location>
</feature>
<dbReference type="SMART" id="SM00487">
    <property type="entry name" value="DEXDc"/>
    <property type="match status" value="1"/>
</dbReference>
<feature type="domain" description="Helicase C-terminal" evidence="10">
    <location>
        <begin position="492"/>
        <end position="653"/>
    </location>
</feature>
<evidence type="ECO:0000313" key="13">
    <source>
        <dbReference type="Proteomes" id="UP001608902"/>
    </source>
</evidence>
<dbReference type="Pfam" id="PF00270">
    <property type="entry name" value="DEAD"/>
    <property type="match status" value="1"/>
</dbReference>
<dbReference type="InterPro" id="IPR000629">
    <property type="entry name" value="RNA-helicase_DEAD-box_CS"/>
</dbReference>
<dbReference type="Proteomes" id="UP001608902">
    <property type="component" value="Unassembled WGS sequence"/>
</dbReference>
<dbReference type="PANTHER" id="PTHR47958">
    <property type="entry name" value="ATP-DEPENDENT RNA HELICASE DBP3"/>
    <property type="match status" value="1"/>
</dbReference>
<keyword evidence="13" id="KW-1185">Reference proteome</keyword>
<feature type="short sequence motif" description="Q motif" evidence="7">
    <location>
        <begin position="275"/>
        <end position="303"/>
    </location>
</feature>
<dbReference type="EMBL" id="JBGFUD010001632">
    <property type="protein sequence ID" value="MFH4976551.1"/>
    <property type="molecule type" value="Genomic_DNA"/>
</dbReference>
<dbReference type="InterPro" id="IPR011545">
    <property type="entry name" value="DEAD/DEAH_box_helicase_dom"/>
</dbReference>
<dbReference type="FunFam" id="3.40.50.300:FF:000079">
    <property type="entry name" value="probable ATP-dependent RNA helicase DDX17"/>
    <property type="match status" value="1"/>
</dbReference>
<keyword evidence="2" id="KW-0547">Nucleotide-binding</keyword>
<feature type="domain" description="DEAD-box RNA helicase Q" evidence="11">
    <location>
        <begin position="275"/>
        <end position="303"/>
    </location>
</feature>
<evidence type="ECO:0000256" key="3">
    <source>
        <dbReference type="ARBA" id="ARBA00022801"/>
    </source>
</evidence>
<proteinExistence type="predicted"/>
<dbReference type="PROSITE" id="PS51195">
    <property type="entry name" value="Q_MOTIF"/>
    <property type="match status" value="1"/>
</dbReference>
<evidence type="ECO:0000256" key="5">
    <source>
        <dbReference type="ARBA" id="ARBA00022840"/>
    </source>
</evidence>
<dbReference type="PROSITE" id="PS51194">
    <property type="entry name" value="HELICASE_CTER"/>
    <property type="match status" value="1"/>
</dbReference>
<dbReference type="InterPro" id="IPR027417">
    <property type="entry name" value="P-loop_NTPase"/>
</dbReference>
<dbReference type="Pfam" id="PF00271">
    <property type="entry name" value="Helicase_C"/>
    <property type="match status" value="1"/>
</dbReference>
<keyword evidence="4" id="KW-0347">Helicase</keyword>
<evidence type="ECO:0000256" key="4">
    <source>
        <dbReference type="ARBA" id="ARBA00022806"/>
    </source>
</evidence>
<dbReference type="GO" id="GO:0043186">
    <property type="term" value="C:P granule"/>
    <property type="evidence" value="ECO:0007669"/>
    <property type="project" value="UniProtKB-ARBA"/>
</dbReference>
<feature type="compositionally biased region" description="Basic and acidic residues" evidence="8">
    <location>
        <begin position="163"/>
        <end position="175"/>
    </location>
</feature>
<dbReference type="InterPro" id="IPR001650">
    <property type="entry name" value="Helicase_C-like"/>
</dbReference>
<keyword evidence="5" id="KW-0067">ATP-binding</keyword>
<feature type="compositionally biased region" description="Acidic residues" evidence="8">
    <location>
        <begin position="86"/>
        <end position="98"/>
    </location>
</feature>
<dbReference type="CDD" id="cd18787">
    <property type="entry name" value="SF2_C_DEAD"/>
    <property type="match status" value="1"/>
</dbReference>
<evidence type="ECO:0000259" key="9">
    <source>
        <dbReference type="PROSITE" id="PS51192"/>
    </source>
</evidence>
<evidence type="ECO:0000259" key="10">
    <source>
        <dbReference type="PROSITE" id="PS51194"/>
    </source>
</evidence>
<evidence type="ECO:0000256" key="2">
    <source>
        <dbReference type="ARBA" id="ARBA00022741"/>
    </source>
</evidence>
<dbReference type="GO" id="GO:0016787">
    <property type="term" value="F:hydrolase activity"/>
    <property type="evidence" value="ECO:0007669"/>
    <property type="project" value="UniProtKB-KW"/>
</dbReference>
<feature type="domain" description="Helicase ATP-binding" evidence="9">
    <location>
        <begin position="306"/>
        <end position="481"/>
    </location>
</feature>
<feature type="region of interest" description="Disordered" evidence="8">
    <location>
        <begin position="1"/>
        <end position="40"/>
    </location>
</feature>
<dbReference type="AlphaFoldDB" id="A0ABD6EA99"/>
<dbReference type="CDD" id="cd17952">
    <property type="entry name" value="DEADc_DDX42"/>
    <property type="match status" value="1"/>
</dbReference>
<dbReference type="SMART" id="SM00490">
    <property type="entry name" value="HELICc"/>
    <property type="match status" value="1"/>
</dbReference>
<dbReference type="InterPro" id="IPR014014">
    <property type="entry name" value="RNA_helicase_DEAD_Q_motif"/>
</dbReference>
<feature type="region of interest" description="Disordered" evidence="8">
    <location>
        <begin position="783"/>
        <end position="809"/>
    </location>
</feature>